<evidence type="ECO:0000256" key="2">
    <source>
        <dbReference type="SAM" id="Phobius"/>
    </source>
</evidence>
<evidence type="ECO:0000313" key="3">
    <source>
        <dbReference type="EMBL" id="CCA21507.1"/>
    </source>
</evidence>
<reference evidence="3" key="2">
    <citation type="submission" date="2011-02" db="EMBL/GenBank/DDBJ databases">
        <authorList>
            <person name="MacLean D."/>
        </authorList>
    </citation>
    <scope>NUCLEOTIDE SEQUENCE</scope>
</reference>
<accession>F0WJQ6</accession>
<dbReference type="EMBL" id="FR824170">
    <property type="protein sequence ID" value="CCA21507.1"/>
    <property type="molecule type" value="Genomic_DNA"/>
</dbReference>
<gene>
    <name evidence="3" type="primary">AlNc14C125G6782</name>
    <name evidence="3" type="ORF">ALNC14_076500</name>
</gene>
<protein>
    <submittedName>
        <fullName evidence="3">AlNc14C125G6782 protein</fullName>
    </submittedName>
</protein>
<evidence type="ECO:0000256" key="1">
    <source>
        <dbReference type="SAM" id="MobiDB-lite"/>
    </source>
</evidence>
<dbReference type="AlphaFoldDB" id="F0WJQ6"/>
<proteinExistence type="predicted"/>
<keyword evidence="2" id="KW-0812">Transmembrane</keyword>
<sequence length="112" mass="13044">MNFLLLLYLSYVRGPRLLQEQREREGNSNRKVKNSNKQSTCKKCDGKLNETDIEVQQPEEWCLKCRNGTETIYNRKNVNGSAPQKTGLFIWFQVCGICVALVVFVYRTFSQM</sequence>
<organism evidence="3">
    <name type="scientific">Albugo laibachii Nc14</name>
    <dbReference type="NCBI Taxonomy" id="890382"/>
    <lineage>
        <taxon>Eukaryota</taxon>
        <taxon>Sar</taxon>
        <taxon>Stramenopiles</taxon>
        <taxon>Oomycota</taxon>
        <taxon>Peronosporomycetes</taxon>
        <taxon>Albuginales</taxon>
        <taxon>Albuginaceae</taxon>
        <taxon>Albugo</taxon>
    </lineage>
</organism>
<name>F0WJQ6_9STRA</name>
<feature type="region of interest" description="Disordered" evidence="1">
    <location>
        <begin position="20"/>
        <end position="42"/>
    </location>
</feature>
<reference evidence="3" key="1">
    <citation type="journal article" date="2011" name="PLoS Biol.">
        <title>Gene gain and loss during evolution of obligate parasitism in the white rust pathogen of Arabidopsis thaliana.</title>
        <authorList>
            <person name="Kemen E."/>
            <person name="Gardiner A."/>
            <person name="Schultz-Larsen T."/>
            <person name="Kemen A.C."/>
            <person name="Balmuth A.L."/>
            <person name="Robert-Seilaniantz A."/>
            <person name="Bailey K."/>
            <person name="Holub E."/>
            <person name="Studholme D.J."/>
            <person name="Maclean D."/>
            <person name="Jones J.D."/>
        </authorList>
    </citation>
    <scope>NUCLEOTIDE SEQUENCE</scope>
</reference>
<feature type="transmembrane region" description="Helical" evidence="2">
    <location>
        <begin position="88"/>
        <end position="106"/>
    </location>
</feature>
<dbReference type="HOGENOM" id="CLU_140686_0_0_1"/>
<keyword evidence="2" id="KW-0472">Membrane</keyword>
<keyword evidence="2" id="KW-1133">Transmembrane helix</keyword>